<dbReference type="EMBL" id="JAGFBR010000016">
    <property type="protein sequence ID" value="KAH0453830.1"/>
    <property type="molecule type" value="Genomic_DNA"/>
</dbReference>
<reference evidence="2 3" key="1">
    <citation type="journal article" date="2021" name="Hortic Res">
        <title>Chromosome-scale assembly of the Dendrobium chrysotoxum genome enhances the understanding of orchid evolution.</title>
        <authorList>
            <person name="Zhang Y."/>
            <person name="Zhang G.Q."/>
            <person name="Zhang D."/>
            <person name="Liu X.D."/>
            <person name="Xu X.Y."/>
            <person name="Sun W.H."/>
            <person name="Yu X."/>
            <person name="Zhu X."/>
            <person name="Wang Z.W."/>
            <person name="Zhao X."/>
            <person name="Zhong W.Y."/>
            <person name="Chen H."/>
            <person name="Yin W.L."/>
            <person name="Huang T."/>
            <person name="Niu S.C."/>
            <person name="Liu Z.J."/>
        </authorList>
    </citation>
    <scope>NUCLEOTIDE SEQUENCE [LARGE SCALE GENOMIC DNA]</scope>
    <source>
        <strain evidence="2">Lindl</strain>
    </source>
</reference>
<dbReference type="AlphaFoldDB" id="A0AAV7GDN3"/>
<organism evidence="2 3">
    <name type="scientific">Dendrobium chrysotoxum</name>
    <name type="common">Orchid</name>
    <dbReference type="NCBI Taxonomy" id="161865"/>
    <lineage>
        <taxon>Eukaryota</taxon>
        <taxon>Viridiplantae</taxon>
        <taxon>Streptophyta</taxon>
        <taxon>Embryophyta</taxon>
        <taxon>Tracheophyta</taxon>
        <taxon>Spermatophyta</taxon>
        <taxon>Magnoliopsida</taxon>
        <taxon>Liliopsida</taxon>
        <taxon>Asparagales</taxon>
        <taxon>Orchidaceae</taxon>
        <taxon>Epidendroideae</taxon>
        <taxon>Malaxideae</taxon>
        <taxon>Dendrobiinae</taxon>
        <taxon>Dendrobium</taxon>
    </lineage>
</organism>
<dbReference type="Proteomes" id="UP000775213">
    <property type="component" value="Unassembled WGS sequence"/>
</dbReference>
<sequence length="129" mass="14237">MADPEQDHGFQGRVDILNSPFFDLNIEIDQTVEEYVERIIFTLAVAIDEQLSSVQNTPKIIEVLSSDGSSCSQIPSSRADPLQGKVWVSPSERYALVPDESVPNQATNLADGNGNEADVPENDVKRLRH</sequence>
<evidence type="ECO:0000313" key="3">
    <source>
        <dbReference type="Proteomes" id="UP000775213"/>
    </source>
</evidence>
<accession>A0AAV7GDN3</accession>
<evidence type="ECO:0000256" key="1">
    <source>
        <dbReference type="SAM" id="MobiDB-lite"/>
    </source>
</evidence>
<gene>
    <name evidence="2" type="ORF">IEQ34_018154</name>
</gene>
<proteinExistence type="predicted"/>
<feature type="region of interest" description="Disordered" evidence="1">
    <location>
        <begin position="99"/>
        <end position="129"/>
    </location>
</feature>
<keyword evidence="3" id="KW-1185">Reference proteome</keyword>
<name>A0AAV7GDN3_DENCH</name>
<evidence type="ECO:0000313" key="2">
    <source>
        <dbReference type="EMBL" id="KAH0453830.1"/>
    </source>
</evidence>
<comment type="caution">
    <text evidence="2">The sequence shown here is derived from an EMBL/GenBank/DDBJ whole genome shotgun (WGS) entry which is preliminary data.</text>
</comment>
<protein>
    <submittedName>
        <fullName evidence="2">Uncharacterized protein</fullName>
    </submittedName>
</protein>